<keyword evidence="6" id="KW-1185">Reference proteome</keyword>
<dbReference type="SMART" id="SM00345">
    <property type="entry name" value="HTH_GNTR"/>
    <property type="match status" value="1"/>
</dbReference>
<gene>
    <name evidence="5" type="ORF">GCM10022287_02880</name>
</gene>
<dbReference type="PANTHER" id="PTHR43537">
    <property type="entry name" value="TRANSCRIPTIONAL REGULATOR, GNTR FAMILY"/>
    <property type="match status" value="1"/>
</dbReference>
<evidence type="ECO:0000259" key="4">
    <source>
        <dbReference type="PROSITE" id="PS50949"/>
    </source>
</evidence>
<dbReference type="InterPro" id="IPR036390">
    <property type="entry name" value="WH_DNA-bd_sf"/>
</dbReference>
<dbReference type="Pfam" id="PF07729">
    <property type="entry name" value="FCD"/>
    <property type="match status" value="1"/>
</dbReference>
<dbReference type="InterPro" id="IPR000524">
    <property type="entry name" value="Tscrpt_reg_HTH_GntR"/>
</dbReference>
<dbReference type="Gene3D" id="1.10.10.10">
    <property type="entry name" value="Winged helix-like DNA-binding domain superfamily/Winged helix DNA-binding domain"/>
    <property type="match status" value="1"/>
</dbReference>
<dbReference type="Proteomes" id="UP001501079">
    <property type="component" value="Unassembled WGS sequence"/>
</dbReference>
<dbReference type="SMART" id="SM00895">
    <property type="entry name" value="FCD"/>
    <property type="match status" value="1"/>
</dbReference>
<dbReference type="SUPFAM" id="SSF46785">
    <property type="entry name" value="Winged helix' DNA-binding domain"/>
    <property type="match status" value="1"/>
</dbReference>
<dbReference type="Gene3D" id="1.20.120.530">
    <property type="entry name" value="GntR ligand-binding domain-like"/>
    <property type="match status" value="1"/>
</dbReference>
<dbReference type="PANTHER" id="PTHR43537:SF24">
    <property type="entry name" value="GLUCONATE OPERON TRANSCRIPTIONAL REPRESSOR"/>
    <property type="match status" value="1"/>
</dbReference>
<feature type="domain" description="HTH gntR-type" evidence="4">
    <location>
        <begin position="12"/>
        <end position="79"/>
    </location>
</feature>
<keyword evidence="2" id="KW-0238">DNA-binding</keyword>
<keyword evidence="3" id="KW-0804">Transcription</keyword>
<organism evidence="5 6">
    <name type="scientific">Gryllotalpicola koreensis</name>
    <dbReference type="NCBI Taxonomy" id="993086"/>
    <lineage>
        <taxon>Bacteria</taxon>
        <taxon>Bacillati</taxon>
        <taxon>Actinomycetota</taxon>
        <taxon>Actinomycetes</taxon>
        <taxon>Micrococcales</taxon>
        <taxon>Microbacteriaceae</taxon>
        <taxon>Gryllotalpicola</taxon>
    </lineage>
</organism>
<keyword evidence="1" id="KW-0805">Transcription regulation</keyword>
<evidence type="ECO:0000313" key="5">
    <source>
        <dbReference type="EMBL" id="GAA4168172.1"/>
    </source>
</evidence>
<reference evidence="6" key="1">
    <citation type="journal article" date="2019" name="Int. J. Syst. Evol. Microbiol.">
        <title>The Global Catalogue of Microorganisms (GCM) 10K type strain sequencing project: providing services to taxonomists for standard genome sequencing and annotation.</title>
        <authorList>
            <consortium name="The Broad Institute Genomics Platform"/>
            <consortium name="The Broad Institute Genome Sequencing Center for Infectious Disease"/>
            <person name="Wu L."/>
            <person name="Ma J."/>
        </authorList>
    </citation>
    <scope>NUCLEOTIDE SEQUENCE [LARGE SCALE GENOMIC DNA]</scope>
    <source>
        <strain evidence="6">JCM 17591</strain>
    </source>
</reference>
<name>A0ABP7ZRG7_9MICO</name>
<evidence type="ECO:0000256" key="3">
    <source>
        <dbReference type="ARBA" id="ARBA00023163"/>
    </source>
</evidence>
<dbReference type="Pfam" id="PF00392">
    <property type="entry name" value="GntR"/>
    <property type="match status" value="1"/>
</dbReference>
<comment type="caution">
    <text evidence="5">The sequence shown here is derived from an EMBL/GenBank/DDBJ whole genome shotgun (WGS) entry which is preliminary data.</text>
</comment>
<dbReference type="InterPro" id="IPR011711">
    <property type="entry name" value="GntR_C"/>
</dbReference>
<dbReference type="InterPro" id="IPR036388">
    <property type="entry name" value="WH-like_DNA-bd_sf"/>
</dbReference>
<proteinExistence type="predicted"/>
<dbReference type="InterPro" id="IPR008920">
    <property type="entry name" value="TF_FadR/GntR_C"/>
</dbReference>
<accession>A0ABP7ZRG7</accession>
<dbReference type="RefSeq" id="WP_344751489.1">
    <property type="nucleotide sequence ID" value="NZ_BAABBW010000001.1"/>
</dbReference>
<protein>
    <submittedName>
        <fullName evidence="5">GntR family transcriptional regulator</fullName>
    </submittedName>
</protein>
<dbReference type="PROSITE" id="PS50949">
    <property type="entry name" value="HTH_GNTR"/>
    <property type="match status" value="1"/>
</dbReference>
<dbReference type="SUPFAM" id="SSF48008">
    <property type="entry name" value="GntR ligand-binding domain-like"/>
    <property type="match status" value="1"/>
</dbReference>
<evidence type="ECO:0000256" key="1">
    <source>
        <dbReference type="ARBA" id="ARBA00023015"/>
    </source>
</evidence>
<evidence type="ECO:0000256" key="2">
    <source>
        <dbReference type="ARBA" id="ARBA00023125"/>
    </source>
</evidence>
<dbReference type="EMBL" id="BAABBW010000001">
    <property type="protein sequence ID" value="GAA4168172.1"/>
    <property type="molecule type" value="Genomic_DNA"/>
</dbReference>
<evidence type="ECO:0000313" key="6">
    <source>
        <dbReference type="Proteomes" id="UP001501079"/>
    </source>
</evidence>
<sequence>MSSAVAVPTDSGRAAERAYDYTKNAIIRGELEPSAMISENLVCEALGISRTPAHEAFLRLEVEGFLTLASRKGAVVRPMSPQEALDVLEMREAVESSAAARVIAEGRHAELAERLDELLTAQGEALDAGDLDRYVAVDDDFHHSVVVAARNPIAIQFAGVLHDRQQRLRHQLYRVAPDQIAAALGQHRQLAAAIGAGDAAAYRAVLFEHVSLHRGVL</sequence>